<keyword evidence="3" id="KW-0804">Transcription</keyword>
<dbReference type="AlphaFoldDB" id="A0A1D7QHZ1"/>
<keyword evidence="4" id="KW-0472">Membrane</keyword>
<accession>A0A1D7QHZ1</accession>
<dbReference type="Pfam" id="PF04542">
    <property type="entry name" value="Sigma70_r2"/>
    <property type="match status" value="1"/>
</dbReference>
<gene>
    <name evidence="6" type="ORF">BFS30_14245</name>
</gene>
<keyword evidence="4" id="KW-1133">Transmembrane helix</keyword>
<evidence type="ECO:0000256" key="3">
    <source>
        <dbReference type="ARBA" id="ARBA00023163"/>
    </source>
</evidence>
<proteinExistence type="predicted"/>
<dbReference type="Proteomes" id="UP000094313">
    <property type="component" value="Chromosome"/>
</dbReference>
<dbReference type="EMBL" id="CP017141">
    <property type="protein sequence ID" value="AOM78229.1"/>
    <property type="molecule type" value="Genomic_DNA"/>
</dbReference>
<evidence type="ECO:0000313" key="7">
    <source>
        <dbReference type="Proteomes" id="UP000094313"/>
    </source>
</evidence>
<dbReference type="RefSeq" id="WP_069379894.1">
    <property type="nucleotide sequence ID" value="NZ_CP017141.1"/>
</dbReference>
<evidence type="ECO:0000256" key="2">
    <source>
        <dbReference type="ARBA" id="ARBA00023082"/>
    </source>
</evidence>
<evidence type="ECO:0000256" key="1">
    <source>
        <dbReference type="ARBA" id="ARBA00023015"/>
    </source>
</evidence>
<evidence type="ECO:0000259" key="5">
    <source>
        <dbReference type="Pfam" id="PF04542"/>
    </source>
</evidence>
<dbReference type="GO" id="GO:0016987">
    <property type="term" value="F:sigma factor activity"/>
    <property type="evidence" value="ECO:0007669"/>
    <property type="project" value="UniProtKB-KW"/>
</dbReference>
<reference evidence="6 7" key="1">
    <citation type="submission" date="2016-08" db="EMBL/GenBank/DDBJ databases">
        <authorList>
            <person name="Seilhamer J.J."/>
        </authorList>
    </citation>
    <scope>NUCLEOTIDE SEQUENCE [LARGE SCALE GENOMIC DNA]</scope>
    <source>
        <strain evidence="6 7">DX4</strain>
    </source>
</reference>
<dbReference type="InterPro" id="IPR013325">
    <property type="entry name" value="RNA_pol_sigma_r2"/>
</dbReference>
<feature type="domain" description="RNA polymerase sigma-70 region 2" evidence="5">
    <location>
        <begin position="17"/>
        <end position="74"/>
    </location>
</feature>
<dbReference type="InterPro" id="IPR039425">
    <property type="entry name" value="RNA_pol_sigma-70-like"/>
</dbReference>
<dbReference type="Gene3D" id="1.10.1740.10">
    <property type="match status" value="1"/>
</dbReference>
<keyword evidence="4" id="KW-0812">Transmembrane</keyword>
<protein>
    <recommendedName>
        <fullName evidence="5">RNA polymerase sigma-70 region 2 domain-containing protein</fullName>
    </recommendedName>
</protein>
<keyword evidence="7" id="KW-1185">Reference proteome</keyword>
<dbReference type="GO" id="GO:0006352">
    <property type="term" value="P:DNA-templated transcription initiation"/>
    <property type="evidence" value="ECO:0007669"/>
    <property type="project" value="InterPro"/>
</dbReference>
<sequence>MVGLKNFEHVYIHRWEKLYAFCFRMTGDEHIAQNIVQDIFTDLWERRDEVDMLSIESYLFGAAKNQVLKEYGKKKLDAGDMEEELLIERSKKQKLSEAEHHLLDNFFTEEYNHAEWSTEITESKAHISANIYQKVKKKSQLIRPFRNHYRYAIAATILLIAAVGILSKPKAKEKEIVVRTTSVTDSVKSNGGLLHLETIK</sequence>
<evidence type="ECO:0000256" key="4">
    <source>
        <dbReference type="SAM" id="Phobius"/>
    </source>
</evidence>
<dbReference type="KEGG" id="psty:BFS30_14245"/>
<dbReference type="InterPro" id="IPR007627">
    <property type="entry name" value="RNA_pol_sigma70_r2"/>
</dbReference>
<feature type="transmembrane region" description="Helical" evidence="4">
    <location>
        <begin position="148"/>
        <end position="166"/>
    </location>
</feature>
<dbReference type="OrthoDB" id="665113at2"/>
<keyword evidence="1" id="KW-0805">Transcription regulation</keyword>
<organism evidence="6 7">
    <name type="scientific">Pedobacter steynii</name>
    <dbReference type="NCBI Taxonomy" id="430522"/>
    <lineage>
        <taxon>Bacteria</taxon>
        <taxon>Pseudomonadati</taxon>
        <taxon>Bacteroidota</taxon>
        <taxon>Sphingobacteriia</taxon>
        <taxon>Sphingobacteriales</taxon>
        <taxon>Sphingobacteriaceae</taxon>
        <taxon>Pedobacter</taxon>
    </lineage>
</organism>
<dbReference type="PANTHER" id="PTHR43133:SF46">
    <property type="entry name" value="RNA POLYMERASE SIGMA-70 FACTOR ECF SUBFAMILY"/>
    <property type="match status" value="1"/>
</dbReference>
<evidence type="ECO:0000313" key="6">
    <source>
        <dbReference type="EMBL" id="AOM78229.1"/>
    </source>
</evidence>
<keyword evidence="2" id="KW-0731">Sigma factor</keyword>
<dbReference type="PANTHER" id="PTHR43133">
    <property type="entry name" value="RNA POLYMERASE ECF-TYPE SIGMA FACTO"/>
    <property type="match status" value="1"/>
</dbReference>
<name>A0A1D7QHZ1_9SPHI</name>
<dbReference type="SUPFAM" id="SSF88946">
    <property type="entry name" value="Sigma2 domain of RNA polymerase sigma factors"/>
    <property type="match status" value="1"/>
</dbReference>